<feature type="transmembrane region" description="Helical" evidence="6">
    <location>
        <begin position="145"/>
        <end position="178"/>
    </location>
</feature>
<dbReference type="GO" id="GO:0005886">
    <property type="term" value="C:plasma membrane"/>
    <property type="evidence" value="ECO:0007669"/>
    <property type="project" value="UniProtKB-SubCell"/>
</dbReference>
<dbReference type="InterPro" id="IPR017039">
    <property type="entry name" value="Virul_fac_BrkB"/>
</dbReference>
<dbReference type="PANTHER" id="PTHR30213">
    <property type="entry name" value="INNER MEMBRANE PROTEIN YHJD"/>
    <property type="match status" value="1"/>
</dbReference>
<evidence type="ECO:0000256" key="6">
    <source>
        <dbReference type="SAM" id="Phobius"/>
    </source>
</evidence>
<feature type="transmembrane region" description="Helical" evidence="6">
    <location>
        <begin position="99"/>
        <end position="124"/>
    </location>
</feature>
<feature type="transmembrane region" description="Helical" evidence="6">
    <location>
        <begin position="223"/>
        <end position="245"/>
    </location>
</feature>
<feature type="transmembrane region" description="Helical" evidence="6">
    <location>
        <begin position="190"/>
        <end position="211"/>
    </location>
</feature>
<name>A0A7W3JTU5_9MICO</name>
<evidence type="ECO:0000256" key="5">
    <source>
        <dbReference type="ARBA" id="ARBA00023136"/>
    </source>
</evidence>
<sequence length="310" mass="32859">MKQGLAAVSAWAQGLRPVRVFRAYLSSGGNLLAAGMSFQAVFAVFAAVWVGFTFFSAYLSGHPAIREAVIAFINIQIPGFIGTEGVIDPALLTNSPALTWTGAIAILVLLYTAIGWLNYARIAVHRIFNLPASTLNVVLLKIYDLIIALAYGIVIIVSATASVLATKLIGIVATWAGIAETSTFLRASLQGGGVLLILLMDTVVLASLIRLLSGVPIPWKRLFVGSFFGGIVLGAMKIGGAYLLAGTSQNPLLASFAVFIGLLVWFNIACRVYLLSATWIAVGMSDLGLEAKDSGWIFGSRAPRVARIEL</sequence>
<comment type="subcellular location">
    <subcellularLocation>
        <location evidence="1">Cell membrane</location>
        <topology evidence="1">Multi-pass membrane protein</topology>
    </subcellularLocation>
</comment>
<evidence type="ECO:0000256" key="2">
    <source>
        <dbReference type="ARBA" id="ARBA00022475"/>
    </source>
</evidence>
<dbReference type="RefSeq" id="WP_182484591.1">
    <property type="nucleotide sequence ID" value="NZ_JACGWU010000003.1"/>
</dbReference>
<evidence type="ECO:0000313" key="7">
    <source>
        <dbReference type="EMBL" id="MBA8829146.1"/>
    </source>
</evidence>
<accession>A0A7W3JTU5</accession>
<organism evidence="7 8">
    <name type="scientific">Alpinimonas psychrophila</name>
    <dbReference type="NCBI Taxonomy" id="748908"/>
    <lineage>
        <taxon>Bacteria</taxon>
        <taxon>Bacillati</taxon>
        <taxon>Actinomycetota</taxon>
        <taxon>Actinomycetes</taxon>
        <taxon>Micrococcales</taxon>
        <taxon>Microbacteriaceae</taxon>
        <taxon>Alpinimonas</taxon>
    </lineage>
</organism>
<keyword evidence="5 6" id="KW-0472">Membrane</keyword>
<gene>
    <name evidence="7" type="ORF">FB555_001249</name>
</gene>
<keyword evidence="4 6" id="KW-1133">Transmembrane helix</keyword>
<feature type="transmembrane region" description="Helical" evidence="6">
    <location>
        <begin position="38"/>
        <end position="61"/>
    </location>
</feature>
<evidence type="ECO:0000256" key="3">
    <source>
        <dbReference type="ARBA" id="ARBA00022692"/>
    </source>
</evidence>
<evidence type="ECO:0000256" key="1">
    <source>
        <dbReference type="ARBA" id="ARBA00004651"/>
    </source>
</evidence>
<keyword evidence="2" id="KW-1003">Cell membrane</keyword>
<reference evidence="7 8" key="1">
    <citation type="submission" date="2020-07" db="EMBL/GenBank/DDBJ databases">
        <title>Sequencing the genomes of 1000 actinobacteria strains.</title>
        <authorList>
            <person name="Klenk H.-P."/>
        </authorList>
    </citation>
    <scope>NUCLEOTIDE SEQUENCE [LARGE SCALE GENOMIC DNA]</scope>
    <source>
        <strain evidence="7 8">DSM 23737</strain>
    </source>
</reference>
<feature type="transmembrane region" description="Helical" evidence="6">
    <location>
        <begin position="68"/>
        <end position="87"/>
    </location>
</feature>
<feature type="transmembrane region" description="Helical" evidence="6">
    <location>
        <begin position="251"/>
        <end position="274"/>
    </location>
</feature>
<keyword evidence="3 6" id="KW-0812">Transmembrane</keyword>
<evidence type="ECO:0000313" key="8">
    <source>
        <dbReference type="Proteomes" id="UP000524237"/>
    </source>
</evidence>
<dbReference type="EMBL" id="JACGWU010000003">
    <property type="protein sequence ID" value="MBA8829146.1"/>
    <property type="molecule type" value="Genomic_DNA"/>
</dbReference>
<dbReference type="AlphaFoldDB" id="A0A7W3JTU5"/>
<protein>
    <submittedName>
        <fullName evidence="7">Membrane protein</fullName>
    </submittedName>
</protein>
<dbReference type="Pfam" id="PF03631">
    <property type="entry name" value="Virul_fac_BrkB"/>
    <property type="match status" value="1"/>
</dbReference>
<proteinExistence type="predicted"/>
<dbReference type="Proteomes" id="UP000524237">
    <property type="component" value="Unassembled WGS sequence"/>
</dbReference>
<evidence type="ECO:0000256" key="4">
    <source>
        <dbReference type="ARBA" id="ARBA00022989"/>
    </source>
</evidence>
<comment type="caution">
    <text evidence="7">The sequence shown here is derived from an EMBL/GenBank/DDBJ whole genome shotgun (WGS) entry which is preliminary data.</text>
</comment>
<keyword evidence="8" id="KW-1185">Reference proteome</keyword>
<dbReference type="PANTHER" id="PTHR30213:SF1">
    <property type="entry name" value="INNER MEMBRANE PROTEIN YHJD"/>
    <property type="match status" value="1"/>
</dbReference>